<keyword evidence="1" id="KW-0812">Transmembrane</keyword>
<evidence type="ECO:0000256" key="2">
    <source>
        <dbReference type="SAM" id="SignalP"/>
    </source>
</evidence>
<feature type="signal peptide" evidence="2">
    <location>
        <begin position="1"/>
        <end position="19"/>
    </location>
</feature>
<dbReference type="AlphaFoldDB" id="A0A507D660"/>
<evidence type="ECO:0000313" key="3">
    <source>
        <dbReference type="EMBL" id="TPX41884.1"/>
    </source>
</evidence>
<keyword evidence="2" id="KW-0732">Signal</keyword>
<dbReference type="VEuPathDB" id="FungiDB:SeMB42_g05366"/>
<comment type="caution">
    <text evidence="4">The sequence shown here is derived from an EMBL/GenBank/DDBJ whole genome shotgun (WGS) entry which is preliminary data.</text>
</comment>
<keyword evidence="1" id="KW-0472">Membrane</keyword>
<dbReference type="Proteomes" id="UP000317494">
    <property type="component" value="Unassembled WGS sequence"/>
</dbReference>
<evidence type="ECO:0000313" key="5">
    <source>
        <dbReference type="Proteomes" id="UP000317494"/>
    </source>
</evidence>
<dbReference type="EMBL" id="QEAN01000253">
    <property type="protein sequence ID" value="TPX41884.1"/>
    <property type="molecule type" value="Genomic_DNA"/>
</dbReference>
<protein>
    <submittedName>
        <fullName evidence="4">Uncharacterized protein</fullName>
    </submittedName>
</protein>
<evidence type="ECO:0000313" key="6">
    <source>
        <dbReference type="Proteomes" id="UP000320475"/>
    </source>
</evidence>
<feature type="transmembrane region" description="Helical" evidence="1">
    <location>
        <begin position="89"/>
        <end position="111"/>
    </location>
</feature>
<evidence type="ECO:0000313" key="4">
    <source>
        <dbReference type="EMBL" id="TPX46916.1"/>
    </source>
</evidence>
<organism evidence="4 6">
    <name type="scientific">Synchytrium endobioticum</name>
    <dbReference type="NCBI Taxonomy" id="286115"/>
    <lineage>
        <taxon>Eukaryota</taxon>
        <taxon>Fungi</taxon>
        <taxon>Fungi incertae sedis</taxon>
        <taxon>Chytridiomycota</taxon>
        <taxon>Chytridiomycota incertae sedis</taxon>
        <taxon>Chytridiomycetes</taxon>
        <taxon>Synchytriales</taxon>
        <taxon>Synchytriaceae</taxon>
        <taxon>Synchytrium</taxon>
    </lineage>
</organism>
<feature type="chain" id="PRO_5036131024" evidence="2">
    <location>
        <begin position="20"/>
        <end position="217"/>
    </location>
</feature>
<keyword evidence="1" id="KW-1133">Transmembrane helix</keyword>
<name>A0A507D660_9FUNG</name>
<sequence>MHPRFVTVVLLGITALAAGITNAMSTPDMSAIRSKSLTKRYDSGDESSDDGDGWASHQAEIDRNRAVNQLSPWEKCRFCSTDMFFVARLAMMVLSLRASVAFRAGFFVSALHAAMRRDRHMLVTLRRVARSGNLKRAEEEWGNGDAIRRSRNFNLYLENDYQDPQPHVVSPAYYTSPTAGGRPRGLSQVDTSAGHMVQHSFRSLSLDGNKGYRRTNY</sequence>
<dbReference type="EMBL" id="QEAM01000090">
    <property type="protein sequence ID" value="TPX46916.1"/>
    <property type="molecule type" value="Genomic_DNA"/>
</dbReference>
<accession>A0A507D660</accession>
<proteinExistence type="predicted"/>
<dbReference type="Proteomes" id="UP000320475">
    <property type="component" value="Unassembled WGS sequence"/>
</dbReference>
<keyword evidence="5" id="KW-1185">Reference proteome</keyword>
<gene>
    <name evidence="4" type="ORF">SeLEV6574_g02944</name>
    <name evidence="3" type="ORF">SeMB42_g05366</name>
</gene>
<reference evidence="5 6" key="1">
    <citation type="journal article" date="2019" name="Sci. Rep.">
        <title>Comparative genomics of chytrid fungi reveal insights into the obligate biotrophic and pathogenic lifestyle of Synchytrium endobioticum.</title>
        <authorList>
            <person name="van de Vossenberg B.T.L.H."/>
            <person name="Warris S."/>
            <person name="Nguyen H.D.T."/>
            <person name="van Gent-Pelzer M.P.E."/>
            <person name="Joly D.L."/>
            <person name="van de Geest H.C."/>
            <person name="Bonants P.J.M."/>
            <person name="Smith D.S."/>
            <person name="Levesque C.A."/>
            <person name="van der Lee T.A.J."/>
        </authorList>
    </citation>
    <scope>NUCLEOTIDE SEQUENCE [LARGE SCALE GENOMIC DNA]</scope>
    <source>
        <strain evidence="4 6">LEV6574</strain>
        <strain evidence="3 5">MB42</strain>
    </source>
</reference>
<evidence type="ECO:0000256" key="1">
    <source>
        <dbReference type="SAM" id="Phobius"/>
    </source>
</evidence>